<keyword evidence="9" id="KW-0804">Transcription</keyword>
<dbReference type="OrthoDB" id="270392at2759"/>
<keyword evidence="5" id="KW-0548">Nucleotidyltransferase</keyword>
<sequence length="85" mass="9295">MRDSVLQLASFEKTTDHLFDAAFYMKKDLVEGVSERIILGQTMGIGTGAFKLAAKSNISDNSFKKRDTVFESLCSGVVPTCISVQ</sequence>
<dbReference type="GO" id="GO:0005666">
    <property type="term" value="C:RNA polymerase III complex"/>
    <property type="evidence" value="ECO:0007669"/>
    <property type="project" value="TreeGrafter"/>
</dbReference>
<evidence type="ECO:0000256" key="10">
    <source>
        <dbReference type="ARBA" id="ARBA00023242"/>
    </source>
</evidence>
<organism evidence="12 13">
    <name type="scientific">Ambrosiozyma monospora</name>
    <name type="common">Yeast</name>
    <name type="synonym">Endomycopsis monosporus</name>
    <dbReference type="NCBI Taxonomy" id="43982"/>
    <lineage>
        <taxon>Eukaryota</taxon>
        <taxon>Fungi</taxon>
        <taxon>Dikarya</taxon>
        <taxon>Ascomycota</taxon>
        <taxon>Saccharomycotina</taxon>
        <taxon>Pichiomycetes</taxon>
        <taxon>Pichiales</taxon>
        <taxon>Pichiaceae</taxon>
        <taxon>Ambrosiozyma</taxon>
    </lineage>
</organism>
<evidence type="ECO:0000256" key="7">
    <source>
        <dbReference type="ARBA" id="ARBA00022833"/>
    </source>
</evidence>
<evidence type="ECO:0000256" key="9">
    <source>
        <dbReference type="ARBA" id="ARBA00023163"/>
    </source>
</evidence>
<name>A0A9W6YWV8_AMBMO</name>
<keyword evidence="7" id="KW-0862">Zinc</keyword>
<keyword evidence="8" id="KW-0460">Magnesium</keyword>
<reference evidence="12" key="1">
    <citation type="submission" date="2023-04" db="EMBL/GenBank/DDBJ databases">
        <title>Ambrosiozyma monospora NBRC 1965.</title>
        <authorList>
            <person name="Ichikawa N."/>
            <person name="Sato H."/>
            <person name="Tonouchi N."/>
        </authorList>
    </citation>
    <scope>NUCLEOTIDE SEQUENCE</scope>
    <source>
        <strain evidence="12">NBRC 1965</strain>
    </source>
</reference>
<keyword evidence="10" id="KW-0539">Nucleus</keyword>
<proteinExistence type="predicted"/>
<evidence type="ECO:0000256" key="2">
    <source>
        <dbReference type="ARBA" id="ARBA00012418"/>
    </source>
</evidence>
<dbReference type="GO" id="GO:0006351">
    <property type="term" value="P:DNA-templated transcription"/>
    <property type="evidence" value="ECO:0007669"/>
    <property type="project" value="InterPro"/>
</dbReference>
<comment type="catalytic activity">
    <reaction evidence="11">
        <text>RNA(n) + a ribonucleoside 5'-triphosphate = RNA(n+1) + diphosphate</text>
        <dbReference type="Rhea" id="RHEA:21248"/>
        <dbReference type="Rhea" id="RHEA-COMP:14527"/>
        <dbReference type="Rhea" id="RHEA-COMP:17342"/>
        <dbReference type="ChEBI" id="CHEBI:33019"/>
        <dbReference type="ChEBI" id="CHEBI:61557"/>
        <dbReference type="ChEBI" id="CHEBI:140395"/>
        <dbReference type="EC" id="2.7.7.6"/>
    </reaction>
</comment>
<dbReference type="GO" id="GO:0003899">
    <property type="term" value="F:DNA-directed RNA polymerase activity"/>
    <property type="evidence" value="ECO:0007669"/>
    <property type="project" value="UniProtKB-EC"/>
</dbReference>
<dbReference type="FunFam" id="1.10.150.390:FF:000004">
    <property type="entry name" value="DNA-directed RNA polymerase subunit"/>
    <property type="match status" value="1"/>
</dbReference>
<evidence type="ECO:0000256" key="8">
    <source>
        <dbReference type="ARBA" id="ARBA00022842"/>
    </source>
</evidence>
<keyword evidence="6" id="KW-0479">Metal-binding</keyword>
<dbReference type="EC" id="2.7.7.6" evidence="2"/>
<evidence type="ECO:0000256" key="3">
    <source>
        <dbReference type="ARBA" id="ARBA00022478"/>
    </source>
</evidence>
<evidence type="ECO:0000256" key="4">
    <source>
        <dbReference type="ARBA" id="ARBA00022679"/>
    </source>
</evidence>
<evidence type="ECO:0000313" key="13">
    <source>
        <dbReference type="Proteomes" id="UP001165063"/>
    </source>
</evidence>
<keyword evidence="3" id="KW-0240">DNA-directed RNA polymerase</keyword>
<protein>
    <recommendedName>
        <fullName evidence="2">DNA-directed RNA polymerase</fullName>
        <ecNumber evidence="2">2.7.7.6</ecNumber>
    </recommendedName>
</protein>
<dbReference type="PANTHER" id="PTHR19376:SF32">
    <property type="entry name" value="DNA-DIRECTED RNA POLYMERASE III SUBUNIT RPC1"/>
    <property type="match status" value="1"/>
</dbReference>
<gene>
    <name evidence="12" type="ORF">Amon01_000646800</name>
</gene>
<dbReference type="Gene3D" id="1.10.150.390">
    <property type="match status" value="1"/>
</dbReference>
<dbReference type="SUPFAM" id="SSF64484">
    <property type="entry name" value="beta and beta-prime subunits of DNA dependent RNA-polymerase"/>
    <property type="match status" value="1"/>
</dbReference>
<keyword evidence="13" id="KW-1185">Reference proteome</keyword>
<dbReference type="EMBL" id="BSXU01004139">
    <property type="protein sequence ID" value="GMG40960.1"/>
    <property type="molecule type" value="Genomic_DNA"/>
</dbReference>
<evidence type="ECO:0000313" key="12">
    <source>
        <dbReference type="EMBL" id="GMG40960.1"/>
    </source>
</evidence>
<dbReference type="Proteomes" id="UP001165063">
    <property type="component" value="Unassembled WGS sequence"/>
</dbReference>
<dbReference type="AlphaFoldDB" id="A0A9W6YWV8"/>
<dbReference type="InterPro" id="IPR045867">
    <property type="entry name" value="DNA-dir_RpoC_beta_prime"/>
</dbReference>
<comment type="subcellular location">
    <subcellularLocation>
        <location evidence="1">Nucleus</location>
    </subcellularLocation>
</comment>
<evidence type="ECO:0000256" key="1">
    <source>
        <dbReference type="ARBA" id="ARBA00004123"/>
    </source>
</evidence>
<keyword evidence="4" id="KW-0808">Transferase</keyword>
<dbReference type="PANTHER" id="PTHR19376">
    <property type="entry name" value="DNA-DIRECTED RNA POLYMERASE"/>
    <property type="match status" value="1"/>
</dbReference>
<accession>A0A9W6YWV8</accession>
<dbReference type="GO" id="GO:0046872">
    <property type="term" value="F:metal ion binding"/>
    <property type="evidence" value="ECO:0007669"/>
    <property type="project" value="UniProtKB-KW"/>
</dbReference>
<evidence type="ECO:0000256" key="6">
    <source>
        <dbReference type="ARBA" id="ARBA00022723"/>
    </source>
</evidence>
<comment type="caution">
    <text evidence="12">The sequence shown here is derived from an EMBL/GenBank/DDBJ whole genome shotgun (WGS) entry which is preliminary data.</text>
</comment>
<evidence type="ECO:0000256" key="5">
    <source>
        <dbReference type="ARBA" id="ARBA00022695"/>
    </source>
</evidence>
<evidence type="ECO:0000256" key="11">
    <source>
        <dbReference type="ARBA" id="ARBA00048552"/>
    </source>
</evidence>